<evidence type="ECO:0000313" key="15">
    <source>
        <dbReference type="Ensembl" id="ENSBJAP00000025785.1"/>
    </source>
</evidence>
<dbReference type="FunFam" id="2.60.40.60:FF:000004">
    <property type="entry name" value="Protocadherin 1 gamma 2"/>
    <property type="match status" value="1"/>
</dbReference>
<evidence type="ECO:0000256" key="11">
    <source>
        <dbReference type="PROSITE-ProRule" id="PRU00043"/>
    </source>
</evidence>
<keyword evidence="4 13" id="KW-0732">Signal</keyword>
<dbReference type="Pfam" id="PF00028">
    <property type="entry name" value="Cadherin"/>
    <property type="match status" value="2"/>
</dbReference>
<evidence type="ECO:0000256" key="2">
    <source>
        <dbReference type="ARBA" id="ARBA00022475"/>
    </source>
</evidence>
<keyword evidence="8" id="KW-1133">Transmembrane helix</keyword>
<evidence type="ECO:0000256" key="4">
    <source>
        <dbReference type="ARBA" id="ARBA00022729"/>
    </source>
</evidence>
<keyword evidence="9" id="KW-0472">Membrane</keyword>
<dbReference type="PANTHER" id="PTHR24028:SF118">
    <property type="entry name" value="PROTOCADHERIN BETA-1"/>
    <property type="match status" value="1"/>
</dbReference>
<evidence type="ECO:0000256" key="12">
    <source>
        <dbReference type="SAM" id="MobiDB-lite"/>
    </source>
</evidence>
<keyword evidence="5" id="KW-0677">Repeat</keyword>
<evidence type="ECO:0000256" key="5">
    <source>
        <dbReference type="ARBA" id="ARBA00022737"/>
    </source>
</evidence>
<dbReference type="GO" id="GO:0005509">
    <property type="term" value="F:calcium ion binding"/>
    <property type="evidence" value="ECO:0007669"/>
    <property type="project" value="UniProtKB-UniRule"/>
</dbReference>
<evidence type="ECO:0000313" key="16">
    <source>
        <dbReference type="Proteomes" id="UP000694555"/>
    </source>
</evidence>
<evidence type="ECO:0000256" key="9">
    <source>
        <dbReference type="ARBA" id="ARBA00023136"/>
    </source>
</evidence>
<feature type="signal peptide" evidence="13">
    <location>
        <begin position="1"/>
        <end position="31"/>
    </location>
</feature>
<evidence type="ECO:0000256" key="8">
    <source>
        <dbReference type="ARBA" id="ARBA00022989"/>
    </source>
</evidence>
<dbReference type="Gene3D" id="2.60.40.60">
    <property type="entry name" value="Cadherins"/>
    <property type="match status" value="5"/>
</dbReference>
<dbReference type="GO" id="GO:0007156">
    <property type="term" value="P:homophilic cell adhesion via plasma membrane adhesion molecules"/>
    <property type="evidence" value="ECO:0007669"/>
    <property type="project" value="InterPro"/>
</dbReference>
<proteinExistence type="predicted"/>
<feature type="domain" description="Cadherin" evidence="14">
    <location>
        <begin position="221"/>
        <end position="262"/>
    </location>
</feature>
<dbReference type="InterPro" id="IPR015919">
    <property type="entry name" value="Cadherin-like_sf"/>
</dbReference>
<dbReference type="FunFam" id="2.60.40.60:FF:000129">
    <property type="entry name" value="protocadherin alpha-C2 isoform X1"/>
    <property type="match status" value="1"/>
</dbReference>
<dbReference type="GO" id="GO:0005886">
    <property type="term" value="C:plasma membrane"/>
    <property type="evidence" value="ECO:0007669"/>
    <property type="project" value="UniProtKB-SubCell"/>
</dbReference>
<reference evidence="15" key="2">
    <citation type="submission" date="2025-09" db="UniProtKB">
        <authorList>
            <consortium name="Ensembl"/>
        </authorList>
    </citation>
    <scope>IDENTIFICATION</scope>
</reference>
<feature type="domain" description="Cadherin" evidence="14">
    <location>
        <begin position="263"/>
        <end position="367"/>
    </location>
</feature>
<dbReference type="SMART" id="SM00112">
    <property type="entry name" value="CA"/>
    <property type="match status" value="3"/>
</dbReference>
<dbReference type="Pfam" id="PF08266">
    <property type="entry name" value="Cadherin_2"/>
    <property type="match status" value="1"/>
</dbReference>
<keyword evidence="16" id="KW-1185">Reference proteome</keyword>
<dbReference type="PROSITE" id="PS00232">
    <property type="entry name" value="CADHERIN_1"/>
    <property type="match status" value="1"/>
</dbReference>
<dbReference type="InterPro" id="IPR002126">
    <property type="entry name" value="Cadherin-like_dom"/>
</dbReference>
<keyword evidence="6 11" id="KW-0106">Calcium</keyword>
<dbReference type="SUPFAM" id="SSF49313">
    <property type="entry name" value="Cadherin-like"/>
    <property type="match status" value="4"/>
</dbReference>
<dbReference type="InterPro" id="IPR020894">
    <property type="entry name" value="Cadherin_CS"/>
</dbReference>
<feature type="chain" id="PRO_5034128654" evidence="13">
    <location>
        <begin position="32"/>
        <end position="652"/>
    </location>
</feature>
<dbReference type="PRINTS" id="PR00205">
    <property type="entry name" value="CADHERIN"/>
</dbReference>
<dbReference type="FunFam" id="2.60.40.60:FF:000007">
    <property type="entry name" value="Protocadherin alpha 2"/>
    <property type="match status" value="1"/>
</dbReference>
<reference evidence="15" key="1">
    <citation type="submission" date="2025-08" db="UniProtKB">
        <authorList>
            <consortium name="Ensembl"/>
        </authorList>
    </citation>
    <scope>IDENTIFICATION</scope>
</reference>
<organism evidence="15 16">
    <name type="scientific">Buteo japonicus</name>
    <dbReference type="NCBI Taxonomy" id="224669"/>
    <lineage>
        <taxon>Eukaryota</taxon>
        <taxon>Metazoa</taxon>
        <taxon>Chordata</taxon>
        <taxon>Craniata</taxon>
        <taxon>Vertebrata</taxon>
        <taxon>Euteleostomi</taxon>
        <taxon>Archelosauria</taxon>
        <taxon>Archosauria</taxon>
        <taxon>Dinosauria</taxon>
        <taxon>Saurischia</taxon>
        <taxon>Theropoda</taxon>
        <taxon>Coelurosauria</taxon>
        <taxon>Aves</taxon>
        <taxon>Neognathae</taxon>
        <taxon>Neoaves</taxon>
        <taxon>Telluraves</taxon>
        <taxon>Accipitrimorphae</taxon>
        <taxon>Accipitriformes</taxon>
        <taxon>Accipitridae</taxon>
        <taxon>Accipitrinae</taxon>
        <taxon>Buteo</taxon>
    </lineage>
</organism>
<evidence type="ECO:0000256" key="10">
    <source>
        <dbReference type="ARBA" id="ARBA00023180"/>
    </source>
</evidence>
<dbReference type="Ensembl" id="ENSBJAT00000026486.1">
    <property type="protein sequence ID" value="ENSBJAP00000025785.1"/>
    <property type="gene ID" value="ENSBJAG00000016398.1"/>
</dbReference>
<dbReference type="AlphaFoldDB" id="A0A8C0C2Y8"/>
<dbReference type="CDD" id="cd11304">
    <property type="entry name" value="Cadherin_repeat"/>
    <property type="match status" value="3"/>
</dbReference>
<keyword evidence="2" id="KW-1003">Cell membrane</keyword>
<feature type="domain" description="Cadherin" evidence="14">
    <location>
        <begin position="77"/>
        <end position="185"/>
    </location>
</feature>
<evidence type="ECO:0000256" key="7">
    <source>
        <dbReference type="ARBA" id="ARBA00022889"/>
    </source>
</evidence>
<evidence type="ECO:0000256" key="3">
    <source>
        <dbReference type="ARBA" id="ARBA00022692"/>
    </source>
</evidence>
<evidence type="ECO:0000256" key="1">
    <source>
        <dbReference type="ARBA" id="ARBA00004251"/>
    </source>
</evidence>
<accession>A0A8C0C2Y8</accession>
<dbReference type="Proteomes" id="UP000694555">
    <property type="component" value="Unplaced"/>
</dbReference>
<dbReference type="PANTHER" id="PTHR24028">
    <property type="entry name" value="CADHERIN-87A"/>
    <property type="match status" value="1"/>
</dbReference>
<comment type="subcellular location">
    <subcellularLocation>
        <location evidence="1">Cell membrane</location>
        <topology evidence="1">Single-pass type I membrane protein</topology>
    </subcellularLocation>
</comment>
<dbReference type="InterPro" id="IPR013164">
    <property type="entry name" value="Cadherin_N"/>
</dbReference>
<name>A0A8C0C2Y8_9AVES</name>
<evidence type="ECO:0000259" key="14">
    <source>
        <dbReference type="PROSITE" id="PS50268"/>
    </source>
</evidence>
<protein>
    <submittedName>
        <fullName evidence="15">Protocadherin beta 4</fullName>
    </submittedName>
</protein>
<keyword evidence="10" id="KW-0325">Glycoprotein</keyword>
<keyword evidence="3" id="KW-0812">Transmembrane</keyword>
<feature type="region of interest" description="Disordered" evidence="12">
    <location>
        <begin position="579"/>
        <end position="616"/>
    </location>
</feature>
<keyword evidence="7" id="KW-0130">Cell adhesion</keyword>
<sequence>QLNLYALTWEQRKTAFSFSLILLLCVSGMRAETARYSVTEEAERGSFVSNIAKDWGLTGEELPVSFTDISDHASVFLNKEIVLKIPESAMLEAQFFLESAQDPEVGNNSLQHYSISSNDYFQIYTWRWSDGRRYAELVLDRALDREQQAEVAFSVMAVDGGSPPCSGTALIHVVVLDINDNVPVFTHSLYKVQVLENSTEDTPVVVVSANDLDAGTNGEIPVDYEETKTYKIDIQATGGGGLFMHCKVEVQVEDVNNNAPEVITASLTSTLSEAALPNTIVALFNMHDQDSGDNGMTRCELLGKQPFSIRPLAADAYALVTSEALDWEEVAEYNVTVRAHDEGFPALLASKKLLLQPLDMNDNVPTFTQDVYTMVLSAGSRRWLAAAQHTGGATHGGAGRERQCTCCAAPAPDSSTAEGELVLCWARAGYLVAKVVMVDVDAGQNMWLLHELAKAMELGLFHMGLHSSKVRMAWAVAEHDTPRQRPVVLVRDRGQLLCSATATLSIALVDGFSDAFLQLSNTCLRACLASPSASCYTDGVFATSHTDVAKTDTLSLAYCYEACLSRGSERRALQFLKPDLHNQQRRRGAGPGAALGSPRPPGLGGRPAALSGGEAGPGGALRAVRYVHAPLRAAAGEPPAVLSGRGGRGGHQ</sequence>
<dbReference type="PROSITE" id="PS50268">
    <property type="entry name" value="CADHERIN_2"/>
    <property type="match status" value="3"/>
</dbReference>
<evidence type="ECO:0000256" key="6">
    <source>
        <dbReference type="ARBA" id="ARBA00022837"/>
    </source>
</evidence>
<dbReference type="InterPro" id="IPR050174">
    <property type="entry name" value="Protocadherin/Cadherin-CA"/>
</dbReference>
<evidence type="ECO:0000256" key="13">
    <source>
        <dbReference type="SAM" id="SignalP"/>
    </source>
</evidence>